<feature type="compositionally biased region" description="Low complexity" evidence="1">
    <location>
        <begin position="166"/>
        <end position="193"/>
    </location>
</feature>
<name>A0A3N2PJF5_SODAK</name>
<feature type="signal peptide" evidence="2">
    <location>
        <begin position="1"/>
        <end position="19"/>
    </location>
</feature>
<keyword evidence="2" id="KW-0732">Signal</keyword>
<feature type="region of interest" description="Disordered" evidence="1">
    <location>
        <begin position="335"/>
        <end position="395"/>
    </location>
</feature>
<feature type="chain" id="PRO_5018086628" evidence="2">
    <location>
        <begin position="20"/>
        <end position="418"/>
    </location>
</feature>
<accession>A0A3N2PJF5</accession>
<evidence type="ECO:0000313" key="4">
    <source>
        <dbReference type="Proteomes" id="UP000272025"/>
    </source>
</evidence>
<reference evidence="3 4" key="1">
    <citation type="journal article" date="2018" name="Mol. Ecol.">
        <title>The obligate alkalophilic soda-lake fungus Sodiomyces alkalinus has shifted to a protein diet.</title>
        <authorList>
            <person name="Grum-Grzhimaylo A.A."/>
            <person name="Falkoski D.L."/>
            <person name="van den Heuvel J."/>
            <person name="Valero-Jimenez C.A."/>
            <person name="Min B."/>
            <person name="Choi I.G."/>
            <person name="Lipzen A."/>
            <person name="Daum C.G."/>
            <person name="Aanen D.K."/>
            <person name="Tsang A."/>
            <person name="Henrissat B."/>
            <person name="Bilanenko E.N."/>
            <person name="de Vries R.P."/>
            <person name="van Kan J.A.L."/>
            <person name="Grigoriev I.V."/>
            <person name="Debets A.J.M."/>
        </authorList>
    </citation>
    <scope>NUCLEOTIDE SEQUENCE [LARGE SCALE GENOMIC DNA]</scope>
    <source>
        <strain evidence="3 4">F11</strain>
    </source>
</reference>
<organism evidence="3 4">
    <name type="scientific">Sodiomyces alkalinus (strain CBS 110278 / VKM F-3762 / F11)</name>
    <name type="common">Alkaliphilic filamentous fungus</name>
    <dbReference type="NCBI Taxonomy" id="1314773"/>
    <lineage>
        <taxon>Eukaryota</taxon>
        <taxon>Fungi</taxon>
        <taxon>Dikarya</taxon>
        <taxon>Ascomycota</taxon>
        <taxon>Pezizomycotina</taxon>
        <taxon>Sordariomycetes</taxon>
        <taxon>Hypocreomycetidae</taxon>
        <taxon>Glomerellales</taxon>
        <taxon>Plectosphaerellaceae</taxon>
        <taxon>Sodiomyces</taxon>
    </lineage>
</organism>
<feature type="region of interest" description="Disordered" evidence="1">
    <location>
        <begin position="110"/>
        <end position="197"/>
    </location>
</feature>
<dbReference type="AlphaFoldDB" id="A0A3N2PJF5"/>
<dbReference type="Proteomes" id="UP000272025">
    <property type="component" value="Unassembled WGS sequence"/>
</dbReference>
<dbReference type="EMBL" id="ML119066">
    <property type="protein sequence ID" value="ROT34661.1"/>
    <property type="molecule type" value="Genomic_DNA"/>
</dbReference>
<evidence type="ECO:0000256" key="1">
    <source>
        <dbReference type="SAM" id="MobiDB-lite"/>
    </source>
</evidence>
<dbReference type="GeneID" id="39579450"/>
<keyword evidence="4" id="KW-1185">Reference proteome</keyword>
<proteinExistence type="predicted"/>
<protein>
    <submittedName>
        <fullName evidence="3">Uncharacterized protein</fullName>
    </submittedName>
</protein>
<evidence type="ECO:0000256" key="2">
    <source>
        <dbReference type="SAM" id="SignalP"/>
    </source>
</evidence>
<gene>
    <name evidence="3" type="ORF">SODALDRAFT_329525</name>
</gene>
<sequence length="418" mass="43842">MPFTTTITVFLGLLAAVEGSSGGTARSQAGSSLGLARAWDEAPLAGIDPNTHHNSIENDVLRRLHSDDRPIHSGRLVTRAEISVSEADFLQLIGDVEDIRDRLFEMLNTGRAPGAGSSEGPDVGSPPTDDQNLPGGGWPQLDDPPRDGLTATAEETPASSPPPPSQTSSAQDLTVLLPSVSPTPTPQLLTTTMPDPPGPIEAEPTSSIGAVTVTAVTVPTGDPFDNDTDGDEFGEELTTVVATMTSDIDCTATITHTFTEFLYNGPSTLATSLRVLSESFDGDGDGASSTESVAVTEFPEDDNLVPFDFGDEREPGRPIASSTALEDLWEAAAPTITEPPPTSSETTDLLGDQVQSVEELPEPSGSQESPPALDQDGNGPPEETPSLMTLRLPGEGSTSIVWRTISLPVPQNQNRVAW</sequence>
<evidence type="ECO:0000313" key="3">
    <source>
        <dbReference type="EMBL" id="ROT34661.1"/>
    </source>
</evidence>
<feature type="region of interest" description="Disordered" evidence="1">
    <location>
        <begin position="281"/>
        <end position="318"/>
    </location>
</feature>
<dbReference type="RefSeq" id="XP_028462467.1">
    <property type="nucleotide sequence ID" value="XM_028610972.1"/>
</dbReference>